<evidence type="ECO:0000313" key="1">
    <source>
        <dbReference type="EMBL" id="GLQ26475.1"/>
    </source>
</evidence>
<accession>A0ABQ5VHB7</accession>
<dbReference type="EMBL" id="BSNL01000001">
    <property type="protein sequence ID" value="GLQ26475.1"/>
    <property type="molecule type" value="Genomic_DNA"/>
</dbReference>
<protein>
    <submittedName>
        <fullName evidence="1">Uncharacterized protein</fullName>
    </submittedName>
</protein>
<gene>
    <name evidence="1" type="ORF">GCM10007927_12780</name>
</gene>
<dbReference type="Proteomes" id="UP001161388">
    <property type="component" value="Unassembled WGS sequence"/>
</dbReference>
<reference evidence="1" key="1">
    <citation type="journal article" date="2014" name="Int. J. Syst. Evol. Microbiol.">
        <title>Complete genome of a new Firmicutes species belonging to the dominant human colonic microbiota ('Ruminococcus bicirculans') reveals two chromosomes and a selective capacity to utilize plant glucans.</title>
        <authorList>
            <consortium name="NISC Comparative Sequencing Program"/>
            <person name="Wegmann U."/>
            <person name="Louis P."/>
            <person name="Goesmann A."/>
            <person name="Henrissat B."/>
            <person name="Duncan S.H."/>
            <person name="Flint H.J."/>
        </authorList>
    </citation>
    <scope>NUCLEOTIDE SEQUENCE</scope>
    <source>
        <strain evidence="1">NBRC 109915</strain>
    </source>
</reference>
<evidence type="ECO:0000313" key="2">
    <source>
        <dbReference type="Proteomes" id="UP001161388"/>
    </source>
</evidence>
<name>A0ABQ5VHB7_9RHOB</name>
<sequence length="52" mass="5398">MLVLNQNAPSINVVSTSAEEGSIREDVHVIMSNGVMGPQGVAFKGTIQGRGT</sequence>
<reference evidence="1" key="2">
    <citation type="submission" date="2023-01" db="EMBL/GenBank/DDBJ databases">
        <title>Draft genome sequence of Sulfitobacter pacificus strain NBRC 109915.</title>
        <authorList>
            <person name="Sun Q."/>
            <person name="Mori K."/>
        </authorList>
    </citation>
    <scope>NUCLEOTIDE SEQUENCE</scope>
    <source>
        <strain evidence="1">NBRC 109915</strain>
    </source>
</reference>
<proteinExistence type="predicted"/>
<comment type="caution">
    <text evidence="1">The sequence shown here is derived from an EMBL/GenBank/DDBJ whole genome shotgun (WGS) entry which is preliminary data.</text>
</comment>
<organism evidence="1 2">
    <name type="scientific">Sulfitobacter pacificus</name>
    <dbReference type="NCBI Taxonomy" id="1499314"/>
    <lineage>
        <taxon>Bacteria</taxon>
        <taxon>Pseudomonadati</taxon>
        <taxon>Pseudomonadota</taxon>
        <taxon>Alphaproteobacteria</taxon>
        <taxon>Rhodobacterales</taxon>
        <taxon>Roseobacteraceae</taxon>
        <taxon>Sulfitobacter</taxon>
    </lineage>
</organism>
<keyword evidence="2" id="KW-1185">Reference proteome</keyword>